<evidence type="ECO:0000256" key="1">
    <source>
        <dbReference type="PIRSR" id="PIRSR000390-1"/>
    </source>
</evidence>
<reference evidence="5" key="1">
    <citation type="submission" date="2017-09" db="EMBL/GenBank/DDBJ databases">
        <title>Depth-based differentiation of microbial function through sediment-hosted aquifers and enrichment of novel symbionts in the deep terrestrial subsurface.</title>
        <authorList>
            <person name="Probst A.J."/>
            <person name="Ladd B."/>
            <person name="Jarett J.K."/>
            <person name="Geller-Mcgrath D.E."/>
            <person name="Sieber C.M.K."/>
            <person name="Emerson J.B."/>
            <person name="Anantharaman K."/>
            <person name="Thomas B.C."/>
            <person name="Malmstrom R."/>
            <person name="Stieglmeier M."/>
            <person name="Klingl A."/>
            <person name="Woyke T."/>
            <person name="Ryan C.M."/>
            <person name="Banfield J.F."/>
        </authorList>
    </citation>
    <scope>NUCLEOTIDE SEQUENCE [LARGE SCALE GENOMIC DNA]</scope>
</reference>
<proteinExistence type="inferred from homology"/>
<evidence type="ECO:0008006" key="6">
    <source>
        <dbReference type="Google" id="ProtNLM"/>
    </source>
</evidence>
<name>A0A2M6WPJ7_9BACT</name>
<accession>A0A2M6WPJ7</accession>
<dbReference type="InterPro" id="IPR015421">
    <property type="entry name" value="PyrdxlP-dep_Trfase_major"/>
</dbReference>
<dbReference type="Pfam" id="PF01041">
    <property type="entry name" value="DegT_DnrJ_EryC1"/>
    <property type="match status" value="2"/>
</dbReference>
<organism evidence="4 5">
    <name type="scientific">Candidatus Falkowbacteria bacterium CG10_big_fil_rev_8_21_14_0_10_38_22</name>
    <dbReference type="NCBI Taxonomy" id="1974564"/>
    <lineage>
        <taxon>Bacteria</taxon>
        <taxon>Candidatus Falkowiibacteriota</taxon>
    </lineage>
</organism>
<dbReference type="InterPro" id="IPR015424">
    <property type="entry name" value="PyrdxlP-dep_Trfase"/>
</dbReference>
<dbReference type="GO" id="GO:0030170">
    <property type="term" value="F:pyridoxal phosphate binding"/>
    <property type="evidence" value="ECO:0007669"/>
    <property type="project" value="TreeGrafter"/>
</dbReference>
<dbReference type="Gene3D" id="3.40.640.10">
    <property type="entry name" value="Type I PLP-dependent aspartate aminotransferase-like (Major domain)"/>
    <property type="match status" value="1"/>
</dbReference>
<dbReference type="AlphaFoldDB" id="A0A2M6WPJ7"/>
<dbReference type="GO" id="GO:0008483">
    <property type="term" value="F:transaminase activity"/>
    <property type="evidence" value="ECO:0007669"/>
    <property type="project" value="TreeGrafter"/>
</dbReference>
<evidence type="ECO:0000313" key="4">
    <source>
        <dbReference type="EMBL" id="PIT94654.1"/>
    </source>
</evidence>
<evidence type="ECO:0000256" key="2">
    <source>
        <dbReference type="PIRSR" id="PIRSR000390-2"/>
    </source>
</evidence>
<feature type="modified residue" description="N6-(pyridoxal phosphate)lysine" evidence="2">
    <location>
        <position position="190"/>
    </location>
</feature>
<dbReference type="EMBL" id="PFAO01000074">
    <property type="protein sequence ID" value="PIT94654.1"/>
    <property type="molecule type" value="Genomic_DNA"/>
</dbReference>
<comment type="similarity">
    <text evidence="3">Belongs to the DegT/DnrJ/EryC1 family.</text>
</comment>
<protein>
    <recommendedName>
        <fullName evidence="6">Aminotransferase</fullName>
    </recommendedName>
</protein>
<dbReference type="InterPro" id="IPR015422">
    <property type="entry name" value="PyrdxlP-dep_Trfase_small"/>
</dbReference>
<dbReference type="InterPro" id="IPR000653">
    <property type="entry name" value="DegT/StrS_aminotransferase"/>
</dbReference>
<keyword evidence="2 3" id="KW-0663">Pyridoxal phosphate</keyword>
<dbReference type="SUPFAM" id="SSF53383">
    <property type="entry name" value="PLP-dependent transferases"/>
    <property type="match status" value="1"/>
</dbReference>
<feature type="active site" description="Proton acceptor" evidence="1">
    <location>
        <position position="190"/>
    </location>
</feature>
<dbReference type="PANTHER" id="PTHR30244:SF34">
    <property type="entry name" value="DTDP-4-AMINO-4,6-DIDEOXYGALACTOSE TRANSAMINASE"/>
    <property type="match status" value="1"/>
</dbReference>
<comment type="caution">
    <text evidence="4">The sequence shown here is derived from an EMBL/GenBank/DDBJ whole genome shotgun (WGS) entry which is preliminary data.</text>
</comment>
<evidence type="ECO:0000256" key="3">
    <source>
        <dbReference type="RuleBase" id="RU004508"/>
    </source>
</evidence>
<dbReference type="Proteomes" id="UP000228964">
    <property type="component" value="Unassembled WGS sequence"/>
</dbReference>
<gene>
    <name evidence="4" type="ORF">COT96_03010</name>
</gene>
<evidence type="ECO:0000313" key="5">
    <source>
        <dbReference type="Proteomes" id="UP000228964"/>
    </source>
</evidence>
<sequence>MPIFNQTIFTGFAPNLTKRDTLLALSYLCLPWRWLKLRKGEQAELAQKKLQKFFNCQSAFVFDSGRSALYFALKSLGAKAGDEILVQAYTCIVVINAINWTSACPVFIDIGDDFNIDPADLAKKITAKTKILIIQHTFGQPAKLDEILALARQNNLKIIEDCAHSLGATYQGKLSGTFGDIGMFSFGSDKVISCVRGGGLITNNEQLAQKIKSYQKELLPSRISKVLQHLFHYPIFFISKPLYGLYIGKLLLKLAKKLNIINKIIYQPEKIGERINFYPAKLPNALAEILNNQIDEILTLNQHRKKIAGLYNKLITNNLIKLPAQTRGDSESVYLRYPLLTKEPDKLLKFAKKNNIILGDWYNAPVTPAQIALAKIGYLAGSCPKAEALARESVNLPTDRQIHEHQARKIIKIINSYK</sequence>
<dbReference type="PIRSF" id="PIRSF000390">
    <property type="entry name" value="PLP_StrS"/>
    <property type="match status" value="1"/>
</dbReference>
<dbReference type="Gene3D" id="3.90.1150.10">
    <property type="entry name" value="Aspartate Aminotransferase, domain 1"/>
    <property type="match status" value="1"/>
</dbReference>
<dbReference type="GO" id="GO:0000271">
    <property type="term" value="P:polysaccharide biosynthetic process"/>
    <property type="evidence" value="ECO:0007669"/>
    <property type="project" value="TreeGrafter"/>
</dbReference>
<dbReference type="PANTHER" id="PTHR30244">
    <property type="entry name" value="TRANSAMINASE"/>
    <property type="match status" value="1"/>
</dbReference>